<organism evidence="3 4">
    <name type="scientific">Zobellella iuensis</name>
    <dbReference type="NCBI Taxonomy" id="2803811"/>
    <lineage>
        <taxon>Bacteria</taxon>
        <taxon>Pseudomonadati</taxon>
        <taxon>Pseudomonadota</taxon>
        <taxon>Gammaproteobacteria</taxon>
        <taxon>Aeromonadales</taxon>
        <taxon>Aeromonadaceae</taxon>
        <taxon>Zobellella</taxon>
    </lineage>
</organism>
<dbReference type="Gene3D" id="3.30.750.140">
    <property type="match status" value="1"/>
</dbReference>
<sequence length="344" mass="35918">MITRQWVSLPVGGEMTVRKGPERHPDGDAGEGFGGMAEQMAALLPSEPTPLPMAAEEQTAELPVVPEPVVQAEGMHPVSPAAPAWPEPLPVAGTPVAAPAEAGGARPAPGETASPMTLGLRHFADSGAVPAARHQSAPPAQSDASAGRRTSALALQGELALKASALPPVVPQVSQEGERAASPMTSPPPFSAAERPSSAVHEWAAIKVEQSAAGNKAALGQQLLHSLKEKVEMQLNQQVQQARIKLDPPEMGRLELTVRVEGDRLHIQLNASQGAVREALASQLDRLRAELLPHHAGGVEVNVGQGDRQGREDSDDMAIANAVAEEENNTGSGARSRDWINALV</sequence>
<dbReference type="Proteomes" id="UP000638570">
    <property type="component" value="Unassembled WGS sequence"/>
</dbReference>
<comment type="caution">
    <text evidence="3">The sequence shown here is derived from an EMBL/GenBank/DDBJ whole genome shotgun (WGS) entry which is preliminary data.</text>
</comment>
<dbReference type="PANTHER" id="PTHR37533:SF2">
    <property type="entry name" value="FLAGELLAR HOOK-LENGTH CONTROL PROTEIN"/>
    <property type="match status" value="1"/>
</dbReference>
<dbReference type="EMBL" id="JAERTZ010000026">
    <property type="protein sequence ID" value="MBL1378842.1"/>
    <property type="molecule type" value="Genomic_DNA"/>
</dbReference>
<dbReference type="InterPro" id="IPR021136">
    <property type="entry name" value="Flagellar_hook_control-like_C"/>
</dbReference>
<feature type="region of interest" description="Disordered" evidence="1">
    <location>
        <begin position="128"/>
        <end position="149"/>
    </location>
</feature>
<dbReference type="Pfam" id="PF02120">
    <property type="entry name" value="Flg_hook"/>
    <property type="match status" value="1"/>
</dbReference>
<keyword evidence="3" id="KW-0282">Flagellum</keyword>
<feature type="domain" description="Flagellar hook-length control protein-like C-terminal" evidence="2">
    <location>
        <begin position="229"/>
        <end position="310"/>
    </location>
</feature>
<feature type="compositionally biased region" description="Low complexity" evidence="1">
    <location>
        <begin position="135"/>
        <end position="145"/>
    </location>
</feature>
<evidence type="ECO:0000259" key="2">
    <source>
        <dbReference type="Pfam" id="PF02120"/>
    </source>
</evidence>
<gene>
    <name evidence="3" type="ORF">JKV55_16120</name>
</gene>
<dbReference type="RefSeq" id="WP_202087829.1">
    <property type="nucleotide sequence ID" value="NZ_JAERTZ010000026.1"/>
</dbReference>
<evidence type="ECO:0000256" key="1">
    <source>
        <dbReference type="SAM" id="MobiDB-lite"/>
    </source>
</evidence>
<feature type="compositionally biased region" description="Low complexity" evidence="1">
    <location>
        <begin position="90"/>
        <end position="113"/>
    </location>
</feature>
<reference evidence="4" key="1">
    <citation type="submission" date="2021-01" db="EMBL/GenBank/DDBJ databases">
        <title>Genome public.</title>
        <authorList>
            <person name="Liu C."/>
            <person name="Sun Q."/>
        </authorList>
    </citation>
    <scope>NUCLEOTIDE SEQUENCE [LARGE SCALE GENOMIC DNA]</scope>
    <source>
        <strain evidence="4">CGMCC 1.18722</strain>
    </source>
</reference>
<dbReference type="CDD" id="cd17470">
    <property type="entry name" value="T3SS_Flik_C"/>
    <property type="match status" value="1"/>
</dbReference>
<keyword evidence="4" id="KW-1185">Reference proteome</keyword>
<name>A0ABS1QWA8_9GAMM</name>
<feature type="region of interest" description="Disordered" evidence="1">
    <location>
        <begin position="9"/>
        <end position="34"/>
    </location>
</feature>
<dbReference type="InterPro" id="IPR052563">
    <property type="entry name" value="FliK"/>
</dbReference>
<protein>
    <submittedName>
        <fullName evidence="3">Flagellar hook-length control protein FliK</fullName>
    </submittedName>
</protein>
<keyword evidence="3" id="KW-0969">Cilium</keyword>
<feature type="compositionally biased region" description="Basic and acidic residues" evidence="1">
    <location>
        <begin position="16"/>
        <end position="27"/>
    </location>
</feature>
<accession>A0ABS1QWA8</accession>
<dbReference type="InterPro" id="IPR038610">
    <property type="entry name" value="FliK-like_C_sf"/>
</dbReference>
<feature type="region of interest" description="Disordered" evidence="1">
    <location>
        <begin position="171"/>
        <end position="196"/>
    </location>
</feature>
<evidence type="ECO:0000313" key="3">
    <source>
        <dbReference type="EMBL" id="MBL1378842.1"/>
    </source>
</evidence>
<evidence type="ECO:0000313" key="4">
    <source>
        <dbReference type="Proteomes" id="UP000638570"/>
    </source>
</evidence>
<dbReference type="PANTHER" id="PTHR37533">
    <property type="entry name" value="FLAGELLAR HOOK-LENGTH CONTROL PROTEIN"/>
    <property type="match status" value="1"/>
</dbReference>
<proteinExistence type="predicted"/>
<feature type="region of interest" description="Disordered" evidence="1">
    <location>
        <begin position="90"/>
        <end position="116"/>
    </location>
</feature>
<keyword evidence="3" id="KW-0966">Cell projection</keyword>